<feature type="compositionally biased region" description="Polar residues" evidence="1">
    <location>
        <begin position="104"/>
        <end position="115"/>
    </location>
</feature>
<evidence type="ECO:0000256" key="1">
    <source>
        <dbReference type="SAM" id="MobiDB-lite"/>
    </source>
</evidence>
<protein>
    <submittedName>
        <fullName evidence="4">Uncharacterized protein LOC101240922 isoform X2</fullName>
    </submittedName>
</protein>
<gene>
    <name evidence="4" type="primary">LOC101240922</name>
</gene>
<organism evidence="3 4">
    <name type="scientific">Hydra vulgaris</name>
    <name type="common">Hydra</name>
    <name type="synonym">Hydra attenuata</name>
    <dbReference type="NCBI Taxonomy" id="6087"/>
    <lineage>
        <taxon>Eukaryota</taxon>
        <taxon>Metazoa</taxon>
        <taxon>Cnidaria</taxon>
        <taxon>Hydrozoa</taxon>
        <taxon>Hydroidolina</taxon>
        <taxon>Anthoathecata</taxon>
        <taxon>Aplanulata</taxon>
        <taxon>Hydridae</taxon>
        <taxon>Hydra</taxon>
    </lineage>
</organism>
<feature type="signal peptide" evidence="2">
    <location>
        <begin position="1"/>
        <end position="25"/>
    </location>
</feature>
<dbReference type="GeneID" id="101240922"/>
<keyword evidence="3" id="KW-1185">Reference proteome</keyword>
<keyword evidence="2" id="KW-0732">Signal</keyword>
<dbReference type="RefSeq" id="XP_065646937.1">
    <property type="nucleotide sequence ID" value="XM_065790865.1"/>
</dbReference>
<reference evidence="3" key="1">
    <citation type="submission" date="2025-05" db="UniProtKB">
        <authorList>
            <consortium name="RefSeq"/>
        </authorList>
    </citation>
    <scope>NUCLEOTIDE SEQUENCE [LARGE SCALE GENOMIC DNA]</scope>
</reference>
<dbReference type="Proteomes" id="UP001652625">
    <property type="component" value="Chromosome 02"/>
</dbReference>
<evidence type="ECO:0000313" key="3">
    <source>
        <dbReference type="Proteomes" id="UP001652625"/>
    </source>
</evidence>
<reference evidence="4" key="2">
    <citation type="submission" date="2025-08" db="UniProtKB">
        <authorList>
            <consortium name="RefSeq"/>
        </authorList>
    </citation>
    <scope>IDENTIFICATION</scope>
</reference>
<feature type="chain" id="PRO_5046175822" evidence="2">
    <location>
        <begin position="26"/>
        <end position="176"/>
    </location>
</feature>
<sequence length="176" mass="20668">MALHQRTQKMFVAVFLIIFLVKTHGSPKEMHNHLKDLKKASDPKQRSYIDIDATDPFKVPKHSQYIDRPVPDWVGHGSERNEYDDGNDLPPKHFSKFPYDMKQRNTNHNIDQSRQGFREFKQDENEDERDRFEEKDSNDREQANEAIDFNNGASSENAHHPAKLNLRTRINKKGLI</sequence>
<evidence type="ECO:0000313" key="4">
    <source>
        <dbReference type="RefSeq" id="XP_065646937.1"/>
    </source>
</evidence>
<name>A0ABM4BDB6_HYDVU</name>
<feature type="compositionally biased region" description="Basic and acidic residues" evidence="1">
    <location>
        <begin position="116"/>
        <end position="143"/>
    </location>
</feature>
<accession>A0ABM4BDB6</accession>
<feature type="region of interest" description="Disordered" evidence="1">
    <location>
        <begin position="68"/>
        <end position="176"/>
    </location>
</feature>
<evidence type="ECO:0000256" key="2">
    <source>
        <dbReference type="SAM" id="SignalP"/>
    </source>
</evidence>
<proteinExistence type="predicted"/>